<evidence type="ECO:0000256" key="1">
    <source>
        <dbReference type="SAM" id="MobiDB-lite"/>
    </source>
</evidence>
<dbReference type="SMART" id="SM00327">
    <property type="entry name" value="VWA"/>
    <property type="match status" value="1"/>
</dbReference>
<dbReference type="InterPro" id="IPR002035">
    <property type="entry name" value="VWF_A"/>
</dbReference>
<dbReference type="EMBL" id="MN739956">
    <property type="protein sequence ID" value="QHT79867.1"/>
    <property type="molecule type" value="Genomic_DNA"/>
</dbReference>
<feature type="region of interest" description="Disordered" evidence="1">
    <location>
        <begin position="1"/>
        <end position="21"/>
    </location>
</feature>
<feature type="domain" description="VWFA" evidence="2">
    <location>
        <begin position="83"/>
        <end position="272"/>
    </location>
</feature>
<accession>A0A6C0HHI2</accession>
<dbReference type="CDD" id="cd00198">
    <property type="entry name" value="vWFA"/>
    <property type="match status" value="1"/>
</dbReference>
<dbReference type="PROSITE" id="PS50234">
    <property type="entry name" value="VWFA"/>
    <property type="match status" value="1"/>
</dbReference>
<feature type="compositionally biased region" description="Low complexity" evidence="1">
    <location>
        <begin position="8"/>
        <end position="21"/>
    </location>
</feature>
<dbReference type="AlphaFoldDB" id="A0A6C0HHI2"/>
<organism evidence="3">
    <name type="scientific">viral metagenome</name>
    <dbReference type="NCBI Taxonomy" id="1070528"/>
    <lineage>
        <taxon>unclassified sequences</taxon>
        <taxon>metagenomes</taxon>
        <taxon>organismal metagenomes</taxon>
    </lineage>
</organism>
<reference evidence="3" key="1">
    <citation type="journal article" date="2020" name="Nature">
        <title>Giant virus diversity and host interactions through global metagenomics.</title>
        <authorList>
            <person name="Schulz F."/>
            <person name="Roux S."/>
            <person name="Paez-Espino D."/>
            <person name="Jungbluth S."/>
            <person name="Walsh D.A."/>
            <person name="Denef V.J."/>
            <person name="McMahon K.D."/>
            <person name="Konstantinidis K.T."/>
            <person name="Eloe-Fadrosh E.A."/>
            <person name="Kyrpides N.C."/>
            <person name="Woyke T."/>
        </authorList>
    </citation>
    <scope>NUCLEOTIDE SEQUENCE</scope>
    <source>
        <strain evidence="3">GVMAG-M-3300023184-105</strain>
    </source>
</reference>
<protein>
    <recommendedName>
        <fullName evidence="2">VWFA domain-containing protein</fullName>
    </recommendedName>
</protein>
<evidence type="ECO:0000313" key="3">
    <source>
        <dbReference type="EMBL" id="QHT79867.1"/>
    </source>
</evidence>
<sequence length="592" mass="66532">MNTPIEQTTIATTTTMTDTDTTTNTTTDTTIMSVLQFNPIDNTLVVPIFANDSTKSEGDQPQYQFGVLEISTTEKEALPYTWDVKFDVDCSGSMSDKCADGREKMHHIKHVLSNILRLFATYSHMRFNVSVEAFDDKLNPIFDFVQITSKNIESYIAKIHTIYPIGQTNLMLPLRQTRKQMADRAAEFPAHKRLHFLLTDGVDTCGNSSAKIVNTVEPQYDTIVFGFGIDHDSQTLMAIGEKPCCEYAFIAELEKAGIVYGEYIHNVLYRSVEEMRVLLENAEIYCWKTNTWNTSLTIGNIASGLKKTYYVRTTNPINTVQGEIHGCECTMDGVRTLAKLDDIAQLPYLVNSAGEIVAESLISFNEHALRLKTLELLHEVAHLDDENPTDAGDLSQSIFASSNWALPPRKPVKYYNNVKVAKEKLSELYRKIRDYKVATFGEETENTFLAALMDDLYVARRGLDHHNGRLYTMSRQRTQGTQNVYTPTNIDDMLTPSVSHNLCSSTPRANYDDDDYMGLLDDIVIPEYTSAPYTPMAPRTRHPTATDTVIDSDEKDILSHNISCGTQDINATPRMLQIIRSTSDGSSENDLA</sequence>
<evidence type="ECO:0000259" key="2">
    <source>
        <dbReference type="PROSITE" id="PS50234"/>
    </source>
</evidence>
<dbReference type="InterPro" id="IPR036465">
    <property type="entry name" value="vWFA_dom_sf"/>
</dbReference>
<dbReference type="Pfam" id="PF00092">
    <property type="entry name" value="VWA"/>
    <property type="match status" value="1"/>
</dbReference>
<dbReference type="Gene3D" id="3.40.50.410">
    <property type="entry name" value="von Willebrand factor, type A domain"/>
    <property type="match status" value="1"/>
</dbReference>
<name>A0A6C0HHI2_9ZZZZ</name>
<dbReference type="SUPFAM" id="SSF53300">
    <property type="entry name" value="vWA-like"/>
    <property type="match status" value="1"/>
</dbReference>
<proteinExistence type="predicted"/>